<sequence length="247" mass="27168">MTSNPSTVEHFYAALPTFNLKLGDEDHCLFENGYSSVCLNPPLHLLHGSFYQSSEKEDNVSPCHKSCTEDPIGGLVPDLHFNSKLLFDTSKCDVYVGCPPPDDPSGLSFCSVQSFNSSVFSKVGFGQKGQDILQDIEIHVQSSGLSELGGSYRDTEFPTPGLSEEGSVTKDESNKSKSQLSDHEIVKLEKDTYVGNKERLSERMMMENSNSNAYDKVKDFILEVAASSIDAEEASLSLKTEELESKE</sequence>
<gene>
    <name evidence="2" type="ORF">Nepgr_000002</name>
</gene>
<name>A0AAD3P4I2_NEPGR</name>
<organism evidence="2 3">
    <name type="scientific">Nepenthes gracilis</name>
    <name type="common">Slender pitcher plant</name>
    <dbReference type="NCBI Taxonomy" id="150966"/>
    <lineage>
        <taxon>Eukaryota</taxon>
        <taxon>Viridiplantae</taxon>
        <taxon>Streptophyta</taxon>
        <taxon>Embryophyta</taxon>
        <taxon>Tracheophyta</taxon>
        <taxon>Spermatophyta</taxon>
        <taxon>Magnoliopsida</taxon>
        <taxon>eudicotyledons</taxon>
        <taxon>Gunneridae</taxon>
        <taxon>Pentapetalae</taxon>
        <taxon>Caryophyllales</taxon>
        <taxon>Nepenthaceae</taxon>
        <taxon>Nepenthes</taxon>
    </lineage>
</organism>
<evidence type="ECO:0000313" key="3">
    <source>
        <dbReference type="Proteomes" id="UP001279734"/>
    </source>
</evidence>
<dbReference type="Proteomes" id="UP001279734">
    <property type="component" value="Unassembled WGS sequence"/>
</dbReference>
<accession>A0AAD3P4I2</accession>
<evidence type="ECO:0000313" key="2">
    <source>
        <dbReference type="EMBL" id="GMG98162.1"/>
    </source>
</evidence>
<feature type="region of interest" description="Disordered" evidence="1">
    <location>
        <begin position="147"/>
        <end position="182"/>
    </location>
</feature>
<feature type="compositionally biased region" description="Basic and acidic residues" evidence="1">
    <location>
        <begin position="167"/>
        <end position="182"/>
    </location>
</feature>
<comment type="caution">
    <text evidence="2">The sequence shown here is derived from an EMBL/GenBank/DDBJ whole genome shotgun (WGS) entry which is preliminary data.</text>
</comment>
<evidence type="ECO:0000256" key="1">
    <source>
        <dbReference type="SAM" id="MobiDB-lite"/>
    </source>
</evidence>
<keyword evidence="3" id="KW-1185">Reference proteome</keyword>
<reference evidence="2" key="1">
    <citation type="submission" date="2023-05" db="EMBL/GenBank/DDBJ databases">
        <title>Nepenthes gracilis genome sequencing.</title>
        <authorList>
            <person name="Fukushima K."/>
        </authorList>
    </citation>
    <scope>NUCLEOTIDE SEQUENCE</scope>
    <source>
        <strain evidence="2">SING2019-196</strain>
    </source>
</reference>
<dbReference type="PANTHER" id="PTHR37722">
    <property type="entry name" value="OS01G0167700 PROTEIN"/>
    <property type="match status" value="1"/>
</dbReference>
<proteinExistence type="predicted"/>
<dbReference type="PANTHER" id="PTHR37722:SF2">
    <property type="entry name" value="OS01G0167700 PROTEIN"/>
    <property type="match status" value="1"/>
</dbReference>
<dbReference type="AlphaFoldDB" id="A0AAD3P4I2"/>
<dbReference type="EMBL" id="BSYO01000001">
    <property type="protein sequence ID" value="GMG98162.1"/>
    <property type="molecule type" value="Genomic_DNA"/>
</dbReference>
<protein>
    <submittedName>
        <fullName evidence="2">Uncharacterized protein</fullName>
    </submittedName>
</protein>